<organism evidence="1 2">
    <name type="scientific">Suillus discolor</name>
    <dbReference type="NCBI Taxonomy" id="1912936"/>
    <lineage>
        <taxon>Eukaryota</taxon>
        <taxon>Fungi</taxon>
        <taxon>Dikarya</taxon>
        <taxon>Basidiomycota</taxon>
        <taxon>Agaricomycotina</taxon>
        <taxon>Agaricomycetes</taxon>
        <taxon>Agaricomycetidae</taxon>
        <taxon>Boletales</taxon>
        <taxon>Suillineae</taxon>
        <taxon>Suillaceae</taxon>
        <taxon>Suillus</taxon>
    </lineage>
</organism>
<dbReference type="Proteomes" id="UP000823399">
    <property type="component" value="Unassembled WGS sequence"/>
</dbReference>
<keyword evidence="2" id="KW-1185">Reference proteome</keyword>
<name>A0A9P7JSC4_9AGAM</name>
<dbReference type="EMBL" id="JABBWM010000037">
    <property type="protein sequence ID" value="KAG2105797.1"/>
    <property type="molecule type" value="Genomic_DNA"/>
</dbReference>
<dbReference type="GeneID" id="64696097"/>
<accession>A0A9P7JSC4</accession>
<protein>
    <submittedName>
        <fullName evidence="1">Uncharacterized protein</fullName>
    </submittedName>
</protein>
<evidence type="ECO:0000313" key="2">
    <source>
        <dbReference type="Proteomes" id="UP000823399"/>
    </source>
</evidence>
<dbReference type="OrthoDB" id="2691851at2759"/>
<dbReference type="RefSeq" id="XP_041291353.1">
    <property type="nucleotide sequence ID" value="XM_041433838.1"/>
</dbReference>
<dbReference type="AlphaFoldDB" id="A0A9P7JSC4"/>
<evidence type="ECO:0000313" key="1">
    <source>
        <dbReference type="EMBL" id="KAG2105797.1"/>
    </source>
</evidence>
<gene>
    <name evidence="1" type="ORF">F5147DRAFT_654045</name>
</gene>
<proteinExistence type="predicted"/>
<comment type="caution">
    <text evidence="1">The sequence shown here is derived from an EMBL/GenBank/DDBJ whole genome shotgun (WGS) entry which is preliminary data.</text>
</comment>
<sequence>MSEVSDWRQSLYNHRIPHDWDKRLKARGYTNLSSCKVMHRGKSGESQVSDIDASQPTTSKVLSDMPGLDTLTGDNEVTLDFDFKHIFKRICTLIRSPAGITLNNGRIINAMMLSRGNLVSNDTAMHVDGTGWTSQPSRFLWRSACIEDCVVPKSENEHSSSPAYPAIARVMTSNG</sequence>
<reference evidence="1" key="1">
    <citation type="journal article" date="2020" name="New Phytol.">
        <title>Comparative genomics reveals dynamic genome evolution in host specialist ectomycorrhizal fungi.</title>
        <authorList>
            <person name="Lofgren L.A."/>
            <person name="Nguyen N.H."/>
            <person name="Vilgalys R."/>
            <person name="Ruytinx J."/>
            <person name="Liao H.L."/>
            <person name="Branco S."/>
            <person name="Kuo A."/>
            <person name="LaButti K."/>
            <person name="Lipzen A."/>
            <person name="Andreopoulos W."/>
            <person name="Pangilinan J."/>
            <person name="Riley R."/>
            <person name="Hundley H."/>
            <person name="Na H."/>
            <person name="Barry K."/>
            <person name="Grigoriev I.V."/>
            <person name="Stajich J.E."/>
            <person name="Kennedy P.G."/>
        </authorList>
    </citation>
    <scope>NUCLEOTIDE SEQUENCE</scope>
    <source>
        <strain evidence="1">FC423</strain>
    </source>
</reference>